<name>A0A8J8NU00_HALGN</name>
<protein>
    <recommendedName>
        <fullName evidence="2">C2H2-type domain-containing protein</fullName>
    </recommendedName>
</protein>
<feature type="domain" description="C2H2-type" evidence="2">
    <location>
        <begin position="65"/>
        <end position="88"/>
    </location>
</feature>
<dbReference type="AlphaFoldDB" id="A0A8J8NU00"/>
<reference evidence="3" key="1">
    <citation type="submission" date="2019-06" db="EMBL/GenBank/DDBJ databases">
        <authorList>
            <person name="Zheng W."/>
        </authorList>
    </citation>
    <scope>NUCLEOTIDE SEQUENCE</scope>
    <source>
        <strain evidence="3">QDHG01</strain>
    </source>
</reference>
<keyword evidence="1" id="KW-0479">Metal-binding</keyword>
<evidence type="ECO:0000313" key="4">
    <source>
        <dbReference type="Proteomes" id="UP000785679"/>
    </source>
</evidence>
<dbReference type="EMBL" id="RRYP01007813">
    <property type="protein sequence ID" value="TNV80214.1"/>
    <property type="molecule type" value="Genomic_DNA"/>
</dbReference>
<dbReference type="PROSITE" id="PS50157">
    <property type="entry name" value="ZINC_FINGER_C2H2_2"/>
    <property type="match status" value="1"/>
</dbReference>
<evidence type="ECO:0000259" key="2">
    <source>
        <dbReference type="PROSITE" id="PS50157"/>
    </source>
</evidence>
<accession>A0A8J8NU00</accession>
<dbReference type="InterPro" id="IPR013087">
    <property type="entry name" value="Znf_C2H2_type"/>
</dbReference>
<evidence type="ECO:0000313" key="3">
    <source>
        <dbReference type="EMBL" id="TNV80214.1"/>
    </source>
</evidence>
<keyword evidence="1" id="KW-0863">Zinc-finger</keyword>
<organism evidence="3 4">
    <name type="scientific">Halteria grandinella</name>
    <dbReference type="NCBI Taxonomy" id="5974"/>
    <lineage>
        <taxon>Eukaryota</taxon>
        <taxon>Sar</taxon>
        <taxon>Alveolata</taxon>
        <taxon>Ciliophora</taxon>
        <taxon>Intramacronucleata</taxon>
        <taxon>Spirotrichea</taxon>
        <taxon>Stichotrichia</taxon>
        <taxon>Sporadotrichida</taxon>
        <taxon>Halteriidae</taxon>
        <taxon>Halteria</taxon>
    </lineage>
</organism>
<dbReference type="GO" id="GO:0008270">
    <property type="term" value="F:zinc ion binding"/>
    <property type="evidence" value="ECO:0007669"/>
    <property type="project" value="UniProtKB-KW"/>
</dbReference>
<proteinExistence type="predicted"/>
<keyword evidence="1" id="KW-0862">Zinc</keyword>
<evidence type="ECO:0000256" key="1">
    <source>
        <dbReference type="PROSITE-ProRule" id="PRU00042"/>
    </source>
</evidence>
<sequence>MQFHQNKLRGFVIRINLHLEKEKDRQIKLNRNLILIDGSYCLSSLVQFLTQFIQAIYQNDQPKFHYCSLCSKFRGTASNLSTHIREVHIRILQIQLFTNYNKPSS</sequence>
<dbReference type="Proteomes" id="UP000785679">
    <property type="component" value="Unassembled WGS sequence"/>
</dbReference>
<gene>
    <name evidence="3" type="ORF">FGO68_gene11945</name>
</gene>
<comment type="caution">
    <text evidence="3">The sequence shown here is derived from an EMBL/GenBank/DDBJ whole genome shotgun (WGS) entry which is preliminary data.</text>
</comment>
<keyword evidence="4" id="KW-1185">Reference proteome</keyword>